<organism evidence="2 3">
    <name type="scientific">Acorus calamus</name>
    <name type="common">Sweet flag</name>
    <dbReference type="NCBI Taxonomy" id="4465"/>
    <lineage>
        <taxon>Eukaryota</taxon>
        <taxon>Viridiplantae</taxon>
        <taxon>Streptophyta</taxon>
        <taxon>Embryophyta</taxon>
        <taxon>Tracheophyta</taxon>
        <taxon>Spermatophyta</taxon>
        <taxon>Magnoliopsida</taxon>
        <taxon>Liliopsida</taxon>
        <taxon>Acoraceae</taxon>
        <taxon>Acorus</taxon>
    </lineage>
</organism>
<name>A0AAV9DX33_ACOCL</name>
<dbReference type="InterPro" id="IPR002156">
    <property type="entry name" value="RNaseH_domain"/>
</dbReference>
<gene>
    <name evidence="2" type="ORF">QJS10_CPB11g00972</name>
</gene>
<dbReference type="EMBL" id="JAUJYO010000011">
    <property type="protein sequence ID" value="KAK1305220.1"/>
    <property type="molecule type" value="Genomic_DNA"/>
</dbReference>
<dbReference type="AlphaFoldDB" id="A0AAV9DX33"/>
<dbReference type="Proteomes" id="UP001180020">
    <property type="component" value="Unassembled WGS sequence"/>
</dbReference>
<feature type="domain" description="RNase H type-1" evidence="1">
    <location>
        <begin position="2"/>
        <end position="79"/>
    </location>
</feature>
<protein>
    <recommendedName>
        <fullName evidence="1">RNase H type-1 domain-containing protein</fullName>
    </recommendedName>
</protein>
<dbReference type="InterPro" id="IPR036397">
    <property type="entry name" value="RNaseH_sf"/>
</dbReference>
<evidence type="ECO:0000313" key="3">
    <source>
        <dbReference type="Proteomes" id="UP001180020"/>
    </source>
</evidence>
<proteinExistence type="predicted"/>
<dbReference type="GO" id="GO:0003676">
    <property type="term" value="F:nucleic acid binding"/>
    <property type="evidence" value="ECO:0007669"/>
    <property type="project" value="InterPro"/>
</dbReference>
<reference evidence="2" key="1">
    <citation type="journal article" date="2023" name="Nat. Commun.">
        <title>Diploid and tetraploid genomes of Acorus and the evolution of monocots.</title>
        <authorList>
            <person name="Ma L."/>
            <person name="Liu K.W."/>
            <person name="Li Z."/>
            <person name="Hsiao Y.Y."/>
            <person name="Qi Y."/>
            <person name="Fu T."/>
            <person name="Tang G.D."/>
            <person name="Zhang D."/>
            <person name="Sun W.H."/>
            <person name="Liu D.K."/>
            <person name="Li Y."/>
            <person name="Chen G.Z."/>
            <person name="Liu X.D."/>
            <person name="Liao X.Y."/>
            <person name="Jiang Y.T."/>
            <person name="Yu X."/>
            <person name="Hao Y."/>
            <person name="Huang J."/>
            <person name="Zhao X.W."/>
            <person name="Ke S."/>
            <person name="Chen Y.Y."/>
            <person name="Wu W.L."/>
            <person name="Hsu J.L."/>
            <person name="Lin Y.F."/>
            <person name="Huang M.D."/>
            <person name="Li C.Y."/>
            <person name="Huang L."/>
            <person name="Wang Z.W."/>
            <person name="Zhao X."/>
            <person name="Zhong W.Y."/>
            <person name="Peng D.H."/>
            <person name="Ahmad S."/>
            <person name="Lan S."/>
            <person name="Zhang J.S."/>
            <person name="Tsai W.C."/>
            <person name="Van de Peer Y."/>
            <person name="Liu Z.J."/>
        </authorList>
    </citation>
    <scope>NUCLEOTIDE SEQUENCE</scope>
    <source>
        <strain evidence="2">CP</strain>
    </source>
</reference>
<sequence>MEAEAISRGLSAAHALGATKVVVCADAQIIINAIHGPGDGPPPLQHLLAHIKMVANKIHHIQFIKIHRADVRAPEVLACRARFSQWIVLLSFVVLQNHGGHMGRRCGGVMVVAWDGGAADEVRRGGGGRMGRVGGEGPQNLTSEVIDYKQSWKYPLLPSSREMKCLPCRDANDGSIGFSDRVFMGEMEKGVYTGDKVFTVGRVFLGEMEKEVQENIGI</sequence>
<evidence type="ECO:0000313" key="2">
    <source>
        <dbReference type="EMBL" id="KAK1305220.1"/>
    </source>
</evidence>
<dbReference type="Gene3D" id="3.30.420.10">
    <property type="entry name" value="Ribonuclease H-like superfamily/Ribonuclease H"/>
    <property type="match status" value="1"/>
</dbReference>
<accession>A0AAV9DX33</accession>
<comment type="caution">
    <text evidence="2">The sequence shown here is derived from an EMBL/GenBank/DDBJ whole genome shotgun (WGS) entry which is preliminary data.</text>
</comment>
<dbReference type="Pfam" id="PF13456">
    <property type="entry name" value="RVT_3"/>
    <property type="match status" value="1"/>
</dbReference>
<reference evidence="2" key="2">
    <citation type="submission" date="2023-06" db="EMBL/GenBank/DDBJ databases">
        <authorList>
            <person name="Ma L."/>
            <person name="Liu K.-W."/>
            <person name="Li Z."/>
            <person name="Hsiao Y.-Y."/>
            <person name="Qi Y."/>
            <person name="Fu T."/>
            <person name="Tang G."/>
            <person name="Zhang D."/>
            <person name="Sun W.-H."/>
            <person name="Liu D.-K."/>
            <person name="Li Y."/>
            <person name="Chen G.-Z."/>
            <person name="Liu X.-D."/>
            <person name="Liao X.-Y."/>
            <person name="Jiang Y.-T."/>
            <person name="Yu X."/>
            <person name="Hao Y."/>
            <person name="Huang J."/>
            <person name="Zhao X.-W."/>
            <person name="Ke S."/>
            <person name="Chen Y.-Y."/>
            <person name="Wu W.-L."/>
            <person name="Hsu J.-L."/>
            <person name="Lin Y.-F."/>
            <person name="Huang M.-D."/>
            <person name="Li C.-Y."/>
            <person name="Huang L."/>
            <person name="Wang Z.-W."/>
            <person name="Zhao X."/>
            <person name="Zhong W.-Y."/>
            <person name="Peng D.-H."/>
            <person name="Ahmad S."/>
            <person name="Lan S."/>
            <person name="Zhang J.-S."/>
            <person name="Tsai W.-C."/>
            <person name="Van De Peer Y."/>
            <person name="Liu Z.-J."/>
        </authorList>
    </citation>
    <scope>NUCLEOTIDE SEQUENCE</scope>
    <source>
        <strain evidence="2">CP</strain>
        <tissue evidence="2">Leaves</tissue>
    </source>
</reference>
<keyword evidence="3" id="KW-1185">Reference proteome</keyword>
<evidence type="ECO:0000259" key="1">
    <source>
        <dbReference type="Pfam" id="PF13456"/>
    </source>
</evidence>
<dbReference type="GO" id="GO:0004523">
    <property type="term" value="F:RNA-DNA hybrid ribonuclease activity"/>
    <property type="evidence" value="ECO:0007669"/>
    <property type="project" value="InterPro"/>
</dbReference>